<gene>
    <name evidence="2" type="ORF">ACFFJ8_08380</name>
</gene>
<evidence type="ECO:0000259" key="1">
    <source>
        <dbReference type="Pfam" id="PF14803"/>
    </source>
</evidence>
<dbReference type="EMBL" id="JBHLVF010000011">
    <property type="protein sequence ID" value="MFC0391388.1"/>
    <property type="molecule type" value="Genomic_DNA"/>
</dbReference>
<feature type="domain" description="Nudix hydrolase N-terminal" evidence="1">
    <location>
        <begin position="15"/>
        <end position="45"/>
    </location>
</feature>
<dbReference type="Pfam" id="PF14803">
    <property type="entry name" value="Zn_ribbon_Nudix"/>
    <property type="match status" value="1"/>
</dbReference>
<protein>
    <submittedName>
        <fullName evidence="2">Zinc ribbon domain-containing protein</fullName>
    </submittedName>
</protein>
<sequence length="98" mass="11444">MMYPEIVLRRLRYQYCPMCRAELTPQVINNDDIQRACCSSCRWVHFGKLAINMNGQEFERALAVVGYVQHKERELPLEGTTGPFVVCRMRCRLYPCGI</sequence>
<dbReference type="Gene3D" id="2.20.70.10">
    <property type="match status" value="1"/>
</dbReference>
<name>A0ABV6J683_9BACL</name>
<proteinExistence type="predicted"/>
<keyword evidence="3" id="KW-1185">Reference proteome</keyword>
<comment type="caution">
    <text evidence="2">The sequence shown here is derived from an EMBL/GenBank/DDBJ whole genome shotgun (WGS) entry which is preliminary data.</text>
</comment>
<accession>A0ABV6J683</accession>
<dbReference type="Proteomes" id="UP001589818">
    <property type="component" value="Unassembled WGS sequence"/>
</dbReference>
<evidence type="ECO:0000313" key="2">
    <source>
        <dbReference type="EMBL" id="MFC0391388.1"/>
    </source>
</evidence>
<reference evidence="2 3" key="1">
    <citation type="submission" date="2024-09" db="EMBL/GenBank/DDBJ databases">
        <authorList>
            <person name="Sun Q."/>
            <person name="Mori K."/>
        </authorList>
    </citation>
    <scope>NUCLEOTIDE SEQUENCE [LARGE SCALE GENOMIC DNA]</scope>
    <source>
        <strain evidence="2 3">CCM 4839</strain>
    </source>
</reference>
<organism evidence="2 3">
    <name type="scientific">Paenibacillus mendelii</name>
    <dbReference type="NCBI Taxonomy" id="206163"/>
    <lineage>
        <taxon>Bacteria</taxon>
        <taxon>Bacillati</taxon>
        <taxon>Bacillota</taxon>
        <taxon>Bacilli</taxon>
        <taxon>Bacillales</taxon>
        <taxon>Paenibacillaceae</taxon>
        <taxon>Paenibacillus</taxon>
    </lineage>
</organism>
<dbReference type="InterPro" id="IPR029401">
    <property type="entry name" value="Nudix_N"/>
</dbReference>
<dbReference type="RefSeq" id="WP_204819959.1">
    <property type="nucleotide sequence ID" value="NZ_JBHLVF010000011.1"/>
</dbReference>
<evidence type="ECO:0000313" key="3">
    <source>
        <dbReference type="Proteomes" id="UP001589818"/>
    </source>
</evidence>